<evidence type="ECO:0000313" key="6">
    <source>
        <dbReference type="EMBL" id="TKI07184.1"/>
    </source>
</evidence>
<dbReference type="PANTHER" id="PTHR30024:SF47">
    <property type="entry name" value="TAURINE-BINDING PERIPLASMIC PROTEIN"/>
    <property type="match status" value="1"/>
</dbReference>
<dbReference type="PANTHER" id="PTHR30024">
    <property type="entry name" value="ALIPHATIC SULFONATES-BINDING PROTEIN-RELATED"/>
    <property type="match status" value="1"/>
</dbReference>
<sequence length="335" mass="36506">MKKLITAVTLMLGVMSAAKIYAASPEQINVGYLGLVNAELVTKHLGLIGKHIPGAQIHYVKLDGGGDMLRAMAGNQVDFGVLGNPPATIGMTRNLPFKGIMVFDVLNTIEGMAVRDSANIHSIHDLIGKRVAAPFGTTTHYLLLQALKQAGIKPSQLTILDLSPTDIVAAWGRGDIDAAWFWEPGLNKVVQNGGKILMYSGEMAKKGYPTWDIGLVMNDFAKKYPDDVRKFVAAECEGIDYWLKNPDDTAKIIAEELSISLPDATRMMKGVKVVPCAEQTGQDYLGHTGRKGRFVDTLESTAQFLVSQQRLPAVLPRAQFAAYLDPSWLEKQSSH</sequence>
<dbReference type="SMART" id="SM00062">
    <property type="entry name" value="PBPb"/>
    <property type="match status" value="1"/>
</dbReference>
<dbReference type="Gene3D" id="3.40.190.10">
    <property type="entry name" value="Periplasmic binding protein-like II"/>
    <property type="match status" value="2"/>
</dbReference>
<comment type="similarity">
    <text evidence="2">Belongs to the bacterial solute-binding protein SsuA/TauA family.</text>
</comment>
<evidence type="ECO:0000256" key="1">
    <source>
        <dbReference type="ARBA" id="ARBA00004418"/>
    </source>
</evidence>
<feature type="chain" id="PRO_5045621153" evidence="4">
    <location>
        <begin position="23"/>
        <end position="335"/>
    </location>
</feature>
<protein>
    <submittedName>
        <fullName evidence="6">ABC transporter substrate-binding protein</fullName>
    </submittedName>
</protein>
<gene>
    <name evidence="6" type="ORF">FCN80_07080</name>
</gene>
<proteinExistence type="inferred from homology"/>
<evidence type="ECO:0000313" key="7">
    <source>
        <dbReference type="Proteomes" id="UP000305202"/>
    </source>
</evidence>
<evidence type="ECO:0000256" key="2">
    <source>
        <dbReference type="ARBA" id="ARBA00010742"/>
    </source>
</evidence>
<organism evidence="6 7">
    <name type="scientific">Martelella alba</name>
    <dbReference type="NCBI Taxonomy" id="2590451"/>
    <lineage>
        <taxon>Bacteria</taxon>
        <taxon>Pseudomonadati</taxon>
        <taxon>Pseudomonadota</taxon>
        <taxon>Alphaproteobacteria</taxon>
        <taxon>Hyphomicrobiales</taxon>
        <taxon>Aurantimonadaceae</taxon>
        <taxon>Martelella</taxon>
    </lineage>
</organism>
<dbReference type="SUPFAM" id="SSF53850">
    <property type="entry name" value="Periplasmic binding protein-like II"/>
    <property type="match status" value="1"/>
</dbReference>
<dbReference type="InterPro" id="IPR010068">
    <property type="entry name" value="Peri-bd_TauA"/>
</dbReference>
<dbReference type="InterPro" id="IPR015168">
    <property type="entry name" value="SsuA/THI5"/>
</dbReference>
<reference evidence="6 7" key="1">
    <citation type="submission" date="2019-04" db="EMBL/GenBank/DDBJ databases">
        <authorList>
            <person name="Li M."/>
            <person name="Gao C."/>
        </authorList>
    </citation>
    <scope>NUCLEOTIDE SEQUENCE [LARGE SCALE GENOMIC DNA]</scope>
    <source>
        <strain evidence="6 7">BGMRC 2031</strain>
    </source>
</reference>
<keyword evidence="7" id="KW-1185">Reference proteome</keyword>
<comment type="caution">
    <text evidence="6">The sequence shown here is derived from an EMBL/GenBank/DDBJ whole genome shotgun (WGS) entry which is preliminary data.</text>
</comment>
<name>A0ABY2SN43_9HYPH</name>
<evidence type="ECO:0000256" key="4">
    <source>
        <dbReference type="SAM" id="SignalP"/>
    </source>
</evidence>
<accession>A0ABY2SN43</accession>
<dbReference type="Pfam" id="PF09084">
    <property type="entry name" value="NMT1"/>
    <property type="match status" value="1"/>
</dbReference>
<dbReference type="RefSeq" id="WP_136989399.1">
    <property type="nucleotide sequence ID" value="NZ_SZPQ01000006.1"/>
</dbReference>
<dbReference type="InterPro" id="IPR001638">
    <property type="entry name" value="Solute-binding_3/MltF_N"/>
</dbReference>
<dbReference type="EMBL" id="SZPQ01000006">
    <property type="protein sequence ID" value="TKI07184.1"/>
    <property type="molecule type" value="Genomic_DNA"/>
</dbReference>
<dbReference type="CDD" id="cd13560">
    <property type="entry name" value="PBP2_taurine"/>
    <property type="match status" value="1"/>
</dbReference>
<keyword evidence="3 4" id="KW-0732">Signal</keyword>
<comment type="subcellular location">
    <subcellularLocation>
        <location evidence="1">Periplasm</location>
    </subcellularLocation>
</comment>
<evidence type="ECO:0000259" key="5">
    <source>
        <dbReference type="SMART" id="SM00062"/>
    </source>
</evidence>
<dbReference type="Proteomes" id="UP000305202">
    <property type="component" value="Unassembled WGS sequence"/>
</dbReference>
<feature type="domain" description="Solute-binding protein family 3/N-terminal" evidence="5">
    <location>
        <begin position="27"/>
        <end position="246"/>
    </location>
</feature>
<evidence type="ECO:0000256" key="3">
    <source>
        <dbReference type="ARBA" id="ARBA00022729"/>
    </source>
</evidence>
<feature type="signal peptide" evidence="4">
    <location>
        <begin position="1"/>
        <end position="22"/>
    </location>
</feature>